<evidence type="ECO:0000313" key="1">
    <source>
        <dbReference type="EnsemblPlants" id="Zm00001eb139280_P001"/>
    </source>
</evidence>
<sequence length="187" mass="19611">MQFYVRDLFARLRVGDAEVRREAAAALSEVLRDDDKCVRVVASDVVDDVGVLVALLECPDARVREDVLEAVSVIAGSEAHRGDLVVGGVIAPVVRVLVAGASASSEAAKERAARVLCKLTENSDNAWAVAAHSDVTTLLDLCTDHGASGSELVCAACRVLRSLAGVDEIRKYMVADAGAVPVLVSLS</sequence>
<dbReference type="InParanoid" id="A0A804N6R1"/>
<dbReference type="InterPro" id="IPR016024">
    <property type="entry name" value="ARM-type_fold"/>
</dbReference>
<protein>
    <recommendedName>
        <fullName evidence="3">ARM repeat superfamily protein</fullName>
    </recommendedName>
</protein>
<dbReference type="PANTHER" id="PTHR46043">
    <property type="entry name" value="ARM REPEAT SUPERFAMILY PROTEIN"/>
    <property type="match status" value="1"/>
</dbReference>
<accession>A0A804N6R1</accession>
<dbReference type="PANTHER" id="PTHR46043:SF5">
    <property type="entry name" value="ARM REPEAT SUPERFAMILY PROTEIN"/>
    <property type="match status" value="1"/>
</dbReference>
<reference evidence="1" key="2">
    <citation type="submission" date="2019-07" db="EMBL/GenBank/DDBJ databases">
        <authorList>
            <person name="Seetharam A."/>
            <person name="Woodhouse M."/>
            <person name="Cannon E."/>
        </authorList>
    </citation>
    <scope>NUCLEOTIDE SEQUENCE [LARGE SCALE GENOMIC DNA]</scope>
    <source>
        <strain evidence="1">cv. B73</strain>
    </source>
</reference>
<dbReference type="Gramene" id="Zm00001eb139280_T001">
    <property type="protein sequence ID" value="Zm00001eb139280_P001"/>
    <property type="gene ID" value="Zm00001eb139280"/>
</dbReference>
<reference evidence="2" key="1">
    <citation type="submission" date="2015-12" db="EMBL/GenBank/DDBJ databases">
        <title>Update maize B73 reference genome by single molecule sequencing technologies.</title>
        <authorList>
            <consortium name="Maize Genome Sequencing Project"/>
            <person name="Ware D."/>
        </authorList>
    </citation>
    <scope>NUCLEOTIDE SEQUENCE [LARGE SCALE GENOMIC DNA]</scope>
    <source>
        <strain evidence="2">cv. B73</strain>
    </source>
</reference>
<evidence type="ECO:0000313" key="2">
    <source>
        <dbReference type="Proteomes" id="UP000007305"/>
    </source>
</evidence>
<dbReference type="Proteomes" id="UP000007305">
    <property type="component" value="Chromosome 3"/>
</dbReference>
<proteinExistence type="predicted"/>
<dbReference type="Gene3D" id="1.25.10.10">
    <property type="entry name" value="Leucine-rich Repeat Variant"/>
    <property type="match status" value="1"/>
</dbReference>
<dbReference type="InterPro" id="IPR011989">
    <property type="entry name" value="ARM-like"/>
</dbReference>
<dbReference type="SUPFAM" id="SSF48371">
    <property type="entry name" value="ARM repeat"/>
    <property type="match status" value="1"/>
</dbReference>
<reference evidence="1" key="3">
    <citation type="submission" date="2021-05" db="UniProtKB">
        <authorList>
            <consortium name="EnsemblPlants"/>
        </authorList>
    </citation>
    <scope>IDENTIFICATION</scope>
    <source>
        <strain evidence="1">cv. B73</strain>
    </source>
</reference>
<name>A0A804N6R1_MAIZE</name>
<evidence type="ECO:0008006" key="3">
    <source>
        <dbReference type="Google" id="ProtNLM"/>
    </source>
</evidence>
<keyword evidence="2" id="KW-1185">Reference proteome</keyword>
<dbReference type="EnsemblPlants" id="Zm00001eb139280_T001">
    <property type="protein sequence ID" value="Zm00001eb139280_P001"/>
    <property type="gene ID" value="Zm00001eb139280"/>
</dbReference>
<organism evidence="1 2">
    <name type="scientific">Zea mays</name>
    <name type="common">Maize</name>
    <dbReference type="NCBI Taxonomy" id="4577"/>
    <lineage>
        <taxon>Eukaryota</taxon>
        <taxon>Viridiplantae</taxon>
        <taxon>Streptophyta</taxon>
        <taxon>Embryophyta</taxon>
        <taxon>Tracheophyta</taxon>
        <taxon>Spermatophyta</taxon>
        <taxon>Magnoliopsida</taxon>
        <taxon>Liliopsida</taxon>
        <taxon>Poales</taxon>
        <taxon>Poaceae</taxon>
        <taxon>PACMAD clade</taxon>
        <taxon>Panicoideae</taxon>
        <taxon>Andropogonodae</taxon>
        <taxon>Andropogoneae</taxon>
        <taxon>Tripsacinae</taxon>
        <taxon>Zea</taxon>
    </lineage>
</organism>
<dbReference type="AlphaFoldDB" id="A0A804N6R1"/>